<dbReference type="PROSITE" id="PS00141">
    <property type="entry name" value="ASP_PROTEASE"/>
    <property type="match status" value="1"/>
</dbReference>
<dbReference type="EMBL" id="CAJNJA010069420">
    <property type="protein sequence ID" value="CAE7897790.1"/>
    <property type="molecule type" value="Genomic_DNA"/>
</dbReference>
<feature type="compositionally biased region" description="Basic and acidic residues" evidence="1">
    <location>
        <begin position="220"/>
        <end position="267"/>
    </location>
</feature>
<evidence type="ECO:0000313" key="2">
    <source>
        <dbReference type="EMBL" id="CAE7897790.1"/>
    </source>
</evidence>
<sequence length="490" mass="54571">LESLKLEAWKPSSREDELKTWREWSFQLSTWLIAHDEEYESDLDSIDVDVAVDHALLDGPAVARSQKLFGVLCNVLRNRPLLIVRAQEKEKNGFECIRLLRREMEPKERSRSLAIVRQLAAWTFKEGNLHEQIIAYEDAVMGYESSSGKSYPEDLQIATITSGLKEPLRSQVQLRMTSSARYSDLREWVLRYEAINTPWSSSLPTRPGGRAQDHGPAPMDIDRIKGNKGKDCKGKGKGDKGKKGKGKDGRPVEVERPDRPVEVEQPRKGRQRWRKGKARDMPPVRHWKNECPTKGGKGVRQVEEASNLGGSWGSNQSAASTSASAVRTPSTVNQVSAVRFEEISTRLGTPPQGYDTVIYDMTELDSDPGEFSLEGLNIMVVRAAKDPEHYSLDSSDGDDEWTYSPEAAEEELRQRGAGVFMVKATRADATQTAIVVDSGADISVAPLRFRRHGAPQPPSGVQMQDAQGKQIVEDCTRALTITTRANDGNE</sequence>
<feature type="non-terminal residue" evidence="2">
    <location>
        <position position="490"/>
    </location>
</feature>
<feature type="non-terminal residue" evidence="2">
    <location>
        <position position="1"/>
    </location>
</feature>
<keyword evidence="3" id="KW-1185">Reference proteome</keyword>
<gene>
    <name evidence="2" type="ORF">SNEC2469_LOCUS30127</name>
</gene>
<reference evidence="2" key="1">
    <citation type="submission" date="2021-02" db="EMBL/GenBank/DDBJ databases">
        <authorList>
            <person name="Dougan E. K."/>
            <person name="Rhodes N."/>
            <person name="Thang M."/>
            <person name="Chan C."/>
        </authorList>
    </citation>
    <scope>NUCLEOTIDE SEQUENCE</scope>
</reference>
<feature type="region of interest" description="Disordered" evidence="1">
    <location>
        <begin position="199"/>
        <end position="328"/>
    </location>
</feature>
<feature type="compositionally biased region" description="Basic and acidic residues" evidence="1">
    <location>
        <begin position="278"/>
        <end position="291"/>
    </location>
</feature>
<feature type="compositionally biased region" description="Basic residues" evidence="1">
    <location>
        <begin position="268"/>
        <end position="277"/>
    </location>
</feature>
<comment type="caution">
    <text evidence="2">The sequence shown here is derived from an EMBL/GenBank/DDBJ whole genome shotgun (WGS) entry which is preliminary data.</text>
</comment>
<evidence type="ECO:0000256" key="1">
    <source>
        <dbReference type="SAM" id="MobiDB-lite"/>
    </source>
</evidence>
<name>A0A813BE61_9DINO</name>
<organism evidence="2 3">
    <name type="scientific">Symbiodinium necroappetens</name>
    <dbReference type="NCBI Taxonomy" id="1628268"/>
    <lineage>
        <taxon>Eukaryota</taxon>
        <taxon>Sar</taxon>
        <taxon>Alveolata</taxon>
        <taxon>Dinophyceae</taxon>
        <taxon>Suessiales</taxon>
        <taxon>Symbiodiniaceae</taxon>
        <taxon>Symbiodinium</taxon>
    </lineage>
</organism>
<proteinExistence type="predicted"/>
<evidence type="ECO:0000313" key="3">
    <source>
        <dbReference type="Proteomes" id="UP000601435"/>
    </source>
</evidence>
<dbReference type="GO" id="GO:0004190">
    <property type="term" value="F:aspartic-type endopeptidase activity"/>
    <property type="evidence" value="ECO:0007669"/>
    <property type="project" value="InterPro"/>
</dbReference>
<protein>
    <recommendedName>
        <fullName evidence="4">Peptidase A2 domain-containing protein</fullName>
    </recommendedName>
</protein>
<dbReference type="Proteomes" id="UP000601435">
    <property type="component" value="Unassembled WGS sequence"/>
</dbReference>
<dbReference type="InterPro" id="IPR001969">
    <property type="entry name" value="Aspartic_peptidase_AS"/>
</dbReference>
<accession>A0A813BE61</accession>
<dbReference type="AlphaFoldDB" id="A0A813BE61"/>
<dbReference type="GO" id="GO:0006508">
    <property type="term" value="P:proteolysis"/>
    <property type="evidence" value="ECO:0007669"/>
    <property type="project" value="InterPro"/>
</dbReference>
<evidence type="ECO:0008006" key="4">
    <source>
        <dbReference type="Google" id="ProtNLM"/>
    </source>
</evidence>